<sequence>MNEERDVSRAGEKTLGIIGIVFNVLGIALLIFAILGLGNIENDPEFRQMLEEQIVADPTIGDVGDTQALIDGLLTSFDVVAWVIVALLVLSTIFALFAVARLGHNRKPKAAGVMFIVAGVLAGLMSLTSILFYIAAIMCLVRKPRNNNGDYNNDKQRYDNDRLRDQDSVRHEENRLREVEHKRDEGRLREEEHRRAEEQRLQEEHRKLEEERHKMEQQRIREQEQHTDNDTYVEREDLKRRADERLRKDSDNRPL</sequence>
<proteinExistence type="predicted"/>
<feature type="transmembrane region" description="Helical" evidence="2">
    <location>
        <begin position="79"/>
        <end position="100"/>
    </location>
</feature>
<evidence type="ECO:0000313" key="4">
    <source>
        <dbReference type="EMBL" id="MFD1863700.1"/>
    </source>
</evidence>
<comment type="caution">
    <text evidence="4">The sequence shown here is derived from an EMBL/GenBank/DDBJ whole genome shotgun (WGS) entry which is preliminary data.</text>
</comment>
<feature type="compositionally biased region" description="Basic and acidic residues" evidence="1">
    <location>
        <begin position="152"/>
        <end position="255"/>
    </location>
</feature>
<evidence type="ECO:0000313" key="5">
    <source>
        <dbReference type="Proteomes" id="UP001597273"/>
    </source>
</evidence>
<dbReference type="RefSeq" id="WP_204893442.1">
    <property type="nucleotide sequence ID" value="NZ_JBHUFW010000010.1"/>
</dbReference>
<feature type="transmembrane region" description="Helical" evidence="2">
    <location>
        <begin position="15"/>
        <end position="40"/>
    </location>
</feature>
<evidence type="ECO:0000256" key="1">
    <source>
        <dbReference type="SAM" id="MobiDB-lite"/>
    </source>
</evidence>
<dbReference type="Proteomes" id="UP001597273">
    <property type="component" value="Unassembled WGS sequence"/>
</dbReference>
<gene>
    <name evidence="4" type="ORF">ACFSDB_12285</name>
</gene>
<keyword evidence="5" id="KW-1185">Reference proteome</keyword>
<name>A0ABW4QJB9_9BACL</name>
<accession>A0ABW4QJB9</accession>
<keyword evidence="2" id="KW-0472">Membrane</keyword>
<reference evidence="5" key="1">
    <citation type="journal article" date="2019" name="Int. J. Syst. Evol. Microbiol.">
        <title>The Global Catalogue of Microorganisms (GCM) 10K type strain sequencing project: providing services to taxonomists for standard genome sequencing and annotation.</title>
        <authorList>
            <consortium name="The Broad Institute Genomics Platform"/>
            <consortium name="The Broad Institute Genome Sequencing Center for Infectious Disease"/>
            <person name="Wu L."/>
            <person name="Ma J."/>
        </authorList>
    </citation>
    <scope>NUCLEOTIDE SEQUENCE [LARGE SCALE GENOMIC DNA]</scope>
    <source>
        <strain evidence="5">CGMCC 1.15475</strain>
    </source>
</reference>
<dbReference type="EMBL" id="JBHUFW010000010">
    <property type="protein sequence ID" value="MFD1863700.1"/>
    <property type="molecule type" value="Genomic_DNA"/>
</dbReference>
<dbReference type="InterPro" id="IPR025273">
    <property type="entry name" value="DUF4064"/>
</dbReference>
<dbReference type="Pfam" id="PF13273">
    <property type="entry name" value="DUF4064"/>
    <property type="match status" value="1"/>
</dbReference>
<evidence type="ECO:0000256" key="2">
    <source>
        <dbReference type="SAM" id="Phobius"/>
    </source>
</evidence>
<feature type="domain" description="DUF4064" evidence="3">
    <location>
        <begin position="9"/>
        <end position="123"/>
    </location>
</feature>
<protein>
    <submittedName>
        <fullName evidence="4">DUF4064 domain-containing protein</fullName>
    </submittedName>
</protein>
<keyword evidence="2" id="KW-1133">Transmembrane helix</keyword>
<feature type="transmembrane region" description="Helical" evidence="2">
    <location>
        <begin position="112"/>
        <end position="138"/>
    </location>
</feature>
<feature type="region of interest" description="Disordered" evidence="1">
    <location>
        <begin position="146"/>
        <end position="255"/>
    </location>
</feature>
<organism evidence="4 5">
    <name type="scientific">Planococcus chinensis</name>
    <dbReference type="NCBI Taxonomy" id="272917"/>
    <lineage>
        <taxon>Bacteria</taxon>
        <taxon>Bacillati</taxon>
        <taxon>Bacillota</taxon>
        <taxon>Bacilli</taxon>
        <taxon>Bacillales</taxon>
        <taxon>Caryophanaceae</taxon>
        <taxon>Planococcus</taxon>
    </lineage>
</organism>
<keyword evidence="2" id="KW-0812">Transmembrane</keyword>
<evidence type="ECO:0000259" key="3">
    <source>
        <dbReference type="Pfam" id="PF13273"/>
    </source>
</evidence>